<accession>A0ACC1DCT4</accession>
<dbReference type="Proteomes" id="UP000824533">
    <property type="component" value="Linkage Group LG04"/>
</dbReference>
<proteinExistence type="predicted"/>
<keyword evidence="2" id="KW-1185">Reference proteome</keyword>
<evidence type="ECO:0000313" key="2">
    <source>
        <dbReference type="Proteomes" id="UP000824533"/>
    </source>
</evidence>
<name>A0ACC1DCT4_9NEOP</name>
<protein>
    <submittedName>
        <fullName evidence="1">Uncharacterized protein</fullName>
    </submittedName>
</protein>
<organism evidence="1 2">
    <name type="scientific">Dendrolimus kikuchii</name>
    <dbReference type="NCBI Taxonomy" id="765133"/>
    <lineage>
        <taxon>Eukaryota</taxon>
        <taxon>Metazoa</taxon>
        <taxon>Ecdysozoa</taxon>
        <taxon>Arthropoda</taxon>
        <taxon>Hexapoda</taxon>
        <taxon>Insecta</taxon>
        <taxon>Pterygota</taxon>
        <taxon>Neoptera</taxon>
        <taxon>Endopterygota</taxon>
        <taxon>Lepidoptera</taxon>
        <taxon>Glossata</taxon>
        <taxon>Ditrysia</taxon>
        <taxon>Bombycoidea</taxon>
        <taxon>Lasiocampidae</taxon>
        <taxon>Dendrolimus</taxon>
    </lineage>
</organism>
<sequence>MMSQHKFWRGLTPLKVTQSQQVPDKIVKLCSINSDFIVLGSDHGLYHCDIVEDFLNFRRISGISAIDISYHNDVLYIIDVHGRLYKTNASFKVKEEVVVKEDSKCCPHGFKSSSFKVKFRNVVMSDFGQLFISSDGQLWGSGVMPQISLDTSIIKKIPFFEGRTVYSASIGQNFAAVIARKNVRQSENCDTESDNDDEEVFASNCSQCQTIIGLASPASVPSLSETCPLGVQISKSSEDSSSTTAPQTDVHIDAHSFTEDSSPSSEESKIAKNNAQKVNLEKDENYQNLITRDQENSAENDSEEGDGCTDKLNNIFINTDAARQFLSRQLSWVSAGEDYLVEYTEKPTRIIKENVSNLTNFVYEGVKTVGDKVATLSRHVSGSSDNNEAVELLARHHNEEINSLMYSCTSNCHLEEFSTSTISSEKDFEAARKSENVKNMSKLGRNILATELWTWGDISYGQLGIGDTVKRIKPMVVMSLSGFGLQKVSCGKWHCLALTLDGRLFMWGYNQYHQVGFDCREDKSGPKQFQENSDCDRVRDMIATDHHTLAYTHNENIFYMGKHTEGFTESIVNLNEISEENKVKDEKEQEVTVKINETQVFANKPQNMCYHWRILSSGNISYCSIEESVKTPEFQDLSIAQRYLEEMLLIYHNLVKPFLKKSKVIVSHSNIYEIVCDIYGDILNVTALNVLSMWQYAEKHISECDISLIKNLEEFIYLYKKYYLAVSNLIVIGGFAQINGVIDVPSSIYNLFSDQLPSNKQKNNKKTLEAVVSLAFVQPLTRLSSYKCIAQSILRYKTKRKKADAKSNIDDRINKVITSLDSLIDEQEKKRKEAEITKLFWETIGKSLEQYRTPERRLVRESKSRQLNLVNPGRFSSHWFILFNDLFVHVCGSTPNIHPLETLWIEPIPNTDSVINAIQLTTPEEIVSVSTTTEQEKTEWIHSLNATIRIALNKESIFKPPAIRSASYTFSSKNAFYKEAKYCGRWLDGKIHGNGKIEWPDGKVYVGQFQFNALCGHGKMEMPGIGTYEGQWKDNQQNGYGVMKYSSGDIYEGYFKDGQPHGHGIRKQGDFTSSSATIYTGEWVNGVKQGYGVMDDIGKGEKYLGNWSDNKKHGCGLIVTLDGIYYEGLFMQDILTGHGVMVFEDGTHYEGEFRSAGVFSGKGVLTFSSGDKIEGSLSGAWTEGVKITNATMQLNVSNPVLPNNSKPNSFGKLSVAPNQKWNALFRQCFQCLGVSESILTPTGSHFANGPLGPSTDNMKVWQNVAVAISCSHKERNKINVKRARSTTDMEKSVDCLEVIPQFGQKTLNLNNYFEVKQYLHNACESTHHPLGQLVLGLTNAFNTTYGGVRVHPLLLSHAVKELKSITTRLYQVVRLLFPALPPEGTDAVLPYKRKDETVGEKEDDGSDSNPIDGEVVSAASLLQPTLLPRVHPALFVLYALHNKREDDLYWRRLLKWNKQPDITLMAFLGIDQKFWVGYTGSNNHLSPTFSPMKEQLFQEAVETLQQLKTTFSPIEKLLVIRSTFQKMTTAVQHELGQNYLWSMDELFPVFHFVVVRARILQLGSEIHFVEDFLEPGMQHGELGLMFTTLKACYFQILQEKMSINS</sequence>
<evidence type="ECO:0000313" key="1">
    <source>
        <dbReference type="EMBL" id="KAJ0181626.1"/>
    </source>
</evidence>
<gene>
    <name evidence="1" type="ORF">K1T71_002348</name>
</gene>
<dbReference type="EMBL" id="CM034390">
    <property type="protein sequence ID" value="KAJ0181626.1"/>
    <property type="molecule type" value="Genomic_DNA"/>
</dbReference>
<reference evidence="1 2" key="1">
    <citation type="journal article" date="2021" name="Front. Genet.">
        <title>Chromosome-Level Genome Assembly Reveals Significant Gene Expansion in the Toll and IMD Signaling Pathways of Dendrolimus kikuchii.</title>
        <authorList>
            <person name="Zhou J."/>
            <person name="Wu P."/>
            <person name="Xiong Z."/>
            <person name="Liu N."/>
            <person name="Zhao N."/>
            <person name="Ji M."/>
            <person name="Qiu Y."/>
            <person name="Yang B."/>
        </authorList>
    </citation>
    <scope>NUCLEOTIDE SEQUENCE [LARGE SCALE GENOMIC DNA]</scope>
    <source>
        <strain evidence="1">Ann1</strain>
    </source>
</reference>
<comment type="caution">
    <text evidence="1">The sequence shown here is derived from an EMBL/GenBank/DDBJ whole genome shotgun (WGS) entry which is preliminary data.</text>
</comment>